<keyword evidence="2" id="KW-1185">Reference proteome</keyword>
<reference evidence="1 2" key="1">
    <citation type="journal article" date="2019" name="Nat. Ecol. Evol.">
        <title>Megaphylogeny resolves global patterns of mushroom evolution.</title>
        <authorList>
            <person name="Varga T."/>
            <person name="Krizsan K."/>
            <person name="Foldi C."/>
            <person name="Dima B."/>
            <person name="Sanchez-Garcia M."/>
            <person name="Sanchez-Ramirez S."/>
            <person name="Szollosi G.J."/>
            <person name="Szarkandi J.G."/>
            <person name="Papp V."/>
            <person name="Albert L."/>
            <person name="Andreopoulos W."/>
            <person name="Angelini C."/>
            <person name="Antonin V."/>
            <person name="Barry K.W."/>
            <person name="Bougher N.L."/>
            <person name="Buchanan P."/>
            <person name="Buyck B."/>
            <person name="Bense V."/>
            <person name="Catcheside P."/>
            <person name="Chovatia M."/>
            <person name="Cooper J."/>
            <person name="Damon W."/>
            <person name="Desjardin D."/>
            <person name="Finy P."/>
            <person name="Geml J."/>
            <person name="Haridas S."/>
            <person name="Hughes K."/>
            <person name="Justo A."/>
            <person name="Karasinski D."/>
            <person name="Kautmanova I."/>
            <person name="Kiss B."/>
            <person name="Kocsube S."/>
            <person name="Kotiranta H."/>
            <person name="LaButti K.M."/>
            <person name="Lechner B.E."/>
            <person name="Liimatainen K."/>
            <person name="Lipzen A."/>
            <person name="Lukacs Z."/>
            <person name="Mihaltcheva S."/>
            <person name="Morgado L.N."/>
            <person name="Niskanen T."/>
            <person name="Noordeloos M.E."/>
            <person name="Ohm R.A."/>
            <person name="Ortiz-Santana B."/>
            <person name="Ovrebo C."/>
            <person name="Racz N."/>
            <person name="Riley R."/>
            <person name="Savchenko A."/>
            <person name="Shiryaev A."/>
            <person name="Soop K."/>
            <person name="Spirin V."/>
            <person name="Szebenyi C."/>
            <person name="Tomsovsky M."/>
            <person name="Tulloss R.E."/>
            <person name="Uehling J."/>
            <person name="Grigoriev I.V."/>
            <person name="Vagvolgyi C."/>
            <person name="Papp T."/>
            <person name="Martin F.M."/>
            <person name="Miettinen O."/>
            <person name="Hibbett D.S."/>
            <person name="Nagy L.G."/>
        </authorList>
    </citation>
    <scope>NUCLEOTIDE SEQUENCE [LARGE SCALE GENOMIC DNA]</scope>
    <source>
        <strain evidence="1 2">NL-1719</strain>
    </source>
</reference>
<proteinExistence type="predicted"/>
<accession>A0ACD3AC95</accession>
<protein>
    <submittedName>
        <fullName evidence="1">Uncharacterized protein</fullName>
    </submittedName>
</protein>
<name>A0ACD3AC95_9AGAR</name>
<dbReference type="Proteomes" id="UP000308600">
    <property type="component" value="Unassembled WGS sequence"/>
</dbReference>
<organism evidence="1 2">
    <name type="scientific">Pluteus cervinus</name>
    <dbReference type="NCBI Taxonomy" id="181527"/>
    <lineage>
        <taxon>Eukaryota</taxon>
        <taxon>Fungi</taxon>
        <taxon>Dikarya</taxon>
        <taxon>Basidiomycota</taxon>
        <taxon>Agaricomycotina</taxon>
        <taxon>Agaricomycetes</taxon>
        <taxon>Agaricomycetidae</taxon>
        <taxon>Agaricales</taxon>
        <taxon>Pluteineae</taxon>
        <taxon>Pluteaceae</taxon>
        <taxon>Pluteus</taxon>
    </lineage>
</organism>
<evidence type="ECO:0000313" key="1">
    <source>
        <dbReference type="EMBL" id="TFK62467.1"/>
    </source>
</evidence>
<sequence length="107" mass="12117">MALHHSIPEHVGGSLLTDNHSHPIAHMPPEILALIFWEMLQVSENKIHKVLAISKGCQRWRNITLATPMLWEWIDTRNVDGIKTPLIRAGNRPLSIVLVVLLRANSH</sequence>
<dbReference type="EMBL" id="ML208579">
    <property type="protein sequence ID" value="TFK62467.1"/>
    <property type="molecule type" value="Genomic_DNA"/>
</dbReference>
<evidence type="ECO:0000313" key="2">
    <source>
        <dbReference type="Proteomes" id="UP000308600"/>
    </source>
</evidence>
<gene>
    <name evidence="1" type="ORF">BDN72DRAFT_390581</name>
</gene>